<sequence length="90" mass="10232">MIEMSRDNPTTWAHLQLHALRRVYPGWDIMRGRENGAEVWGAIPRFTITKPMEAAGVKLVIRAPDCHTLAPALSQQQHLAHMFRATTRTT</sequence>
<dbReference type="Proteomes" id="UP000190797">
    <property type="component" value="Chromosome"/>
</dbReference>
<evidence type="ECO:0000313" key="1">
    <source>
        <dbReference type="EMBL" id="AQZ62974.1"/>
    </source>
</evidence>
<keyword evidence="2" id="KW-1185">Reference proteome</keyword>
<name>A0A1U9ZYF4_9ACTN</name>
<dbReference type="EMBL" id="CP017717">
    <property type="protein sequence ID" value="AQZ62974.1"/>
    <property type="molecule type" value="Genomic_DNA"/>
</dbReference>
<dbReference type="AlphaFoldDB" id="A0A1U9ZYF4"/>
<gene>
    <name evidence="1" type="ORF">BKM31_17225</name>
</gene>
<protein>
    <submittedName>
        <fullName evidence="1">Uncharacterized protein</fullName>
    </submittedName>
</protein>
<proteinExistence type="predicted"/>
<reference evidence="2" key="1">
    <citation type="journal article" date="2017" name="Med. Chem. Commun.">
        <title>Nonomuraea sp. ATCC 55076 harbours the largest actinomycete chromosome to date and the kistamicin biosynthetic gene cluster.</title>
        <authorList>
            <person name="Nazari B."/>
            <person name="Forneris C.C."/>
            <person name="Gibson M.I."/>
            <person name="Moon K."/>
            <person name="Schramma K.R."/>
            <person name="Seyedsayamdost M.R."/>
        </authorList>
    </citation>
    <scope>NUCLEOTIDE SEQUENCE [LARGE SCALE GENOMIC DNA]</scope>
    <source>
        <strain evidence="2">ATCC 55076</strain>
    </source>
</reference>
<evidence type="ECO:0000313" key="2">
    <source>
        <dbReference type="Proteomes" id="UP000190797"/>
    </source>
</evidence>
<dbReference type="STRING" id="1909395.BKM31_17225"/>
<dbReference type="KEGG" id="noa:BKM31_17225"/>
<organism evidence="1 2">
    <name type="scientific">[Actinomadura] parvosata subsp. kistnae</name>
    <dbReference type="NCBI Taxonomy" id="1909395"/>
    <lineage>
        <taxon>Bacteria</taxon>
        <taxon>Bacillati</taxon>
        <taxon>Actinomycetota</taxon>
        <taxon>Actinomycetes</taxon>
        <taxon>Streptosporangiales</taxon>
        <taxon>Streptosporangiaceae</taxon>
        <taxon>Nonomuraea</taxon>
    </lineage>
</organism>
<accession>A0A1U9ZYF4</accession>